<dbReference type="Gene3D" id="1.20.1740.10">
    <property type="entry name" value="Amino acid/polyamine transporter I"/>
    <property type="match status" value="1"/>
</dbReference>
<evidence type="ECO:0000256" key="9">
    <source>
        <dbReference type="SAM" id="Phobius"/>
    </source>
</evidence>
<evidence type="ECO:0000313" key="11">
    <source>
        <dbReference type="EMBL" id="ABY23763.1"/>
    </source>
</evidence>
<dbReference type="InterPro" id="IPR004840">
    <property type="entry name" value="Amino_acid_permease_CS"/>
</dbReference>
<dbReference type="EMBL" id="CP000910">
    <property type="protein sequence ID" value="ABY23763.1"/>
    <property type="molecule type" value="Genomic_DNA"/>
</dbReference>
<evidence type="ECO:0000256" key="2">
    <source>
        <dbReference type="ARBA" id="ARBA00008583"/>
    </source>
</evidence>
<name>A9WSH5_RENSM</name>
<evidence type="ECO:0000256" key="5">
    <source>
        <dbReference type="ARBA" id="ARBA00022692"/>
    </source>
</evidence>
<dbReference type="AlphaFoldDB" id="A9WSH5"/>
<keyword evidence="3" id="KW-0813">Transport</keyword>
<dbReference type="eggNOG" id="COG1113">
    <property type="taxonomic scope" value="Bacteria"/>
</dbReference>
<evidence type="ECO:0000256" key="4">
    <source>
        <dbReference type="ARBA" id="ARBA00022475"/>
    </source>
</evidence>
<dbReference type="PIRSF" id="PIRSF006060">
    <property type="entry name" value="AA_transporter"/>
    <property type="match status" value="1"/>
</dbReference>
<reference evidence="12" key="1">
    <citation type="journal article" date="2008" name="J. Bacteriol.">
        <title>Genome sequence of the fish pathogen Renibacterium salmoninarum suggests reductive evolution away from an environmental Arthrobacter ancestor.</title>
        <authorList>
            <person name="Wiens G.D."/>
            <person name="Rockey D.D."/>
            <person name="Wu Z."/>
            <person name="Chang J."/>
            <person name="Levy R."/>
            <person name="Crane S."/>
            <person name="Chen D.S."/>
            <person name="Capri G.R."/>
            <person name="Burnett J.R."/>
            <person name="Sudheesh P.S."/>
            <person name="Schipma M.J."/>
            <person name="Burd H."/>
            <person name="Bhattacharyya A."/>
            <person name="Rhodes L.D."/>
            <person name="Kaul R."/>
            <person name="Strom M.S."/>
        </authorList>
    </citation>
    <scope>NUCLEOTIDE SEQUENCE [LARGE SCALE GENOMIC DNA]</scope>
    <source>
        <strain evidence="12">ATCC 33209 / DSM 20767 / JCM 11484 / NBRC 15589 / NCIMB 2235</strain>
    </source>
</reference>
<keyword evidence="12" id="KW-1185">Reference proteome</keyword>
<feature type="transmembrane region" description="Helical" evidence="9">
    <location>
        <begin position="354"/>
        <end position="372"/>
    </location>
</feature>
<feature type="transmembrane region" description="Helical" evidence="9">
    <location>
        <begin position="424"/>
        <end position="442"/>
    </location>
</feature>
<feature type="transmembrane region" description="Helical" evidence="9">
    <location>
        <begin position="170"/>
        <end position="194"/>
    </location>
</feature>
<dbReference type="KEGG" id="rsa:RSal33209_2030"/>
<dbReference type="Proteomes" id="UP000002007">
    <property type="component" value="Chromosome"/>
</dbReference>
<dbReference type="FunFam" id="1.20.1740.10:FF:000001">
    <property type="entry name" value="Amino acid permease"/>
    <property type="match status" value="1"/>
</dbReference>
<protein>
    <submittedName>
        <fullName evidence="11">D-serine/D-alanine/glycine transporter, APC family</fullName>
    </submittedName>
</protein>
<feature type="transmembrane region" description="Helical" evidence="9">
    <location>
        <begin position="448"/>
        <end position="467"/>
    </location>
</feature>
<feature type="domain" description="Amino acid permease/ SLC12A" evidence="10">
    <location>
        <begin position="34"/>
        <end position="468"/>
    </location>
</feature>
<organism evidence="11 12">
    <name type="scientific">Renibacterium salmoninarum (strain ATCC 33209 / DSM 20767 / JCM 11484 / NBRC 15589 / NCIMB 2235)</name>
    <dbReference type="NCBI Taxonomy" id="288705"/>
    <lineage>
        <taxon>Bacteria</taxon>
        <taxon>Bacillati</taxon>
        <taxon>Actinomycetota</taxon>
        <taxon>Actinomycetes</taxon>
        <taxon>Micrococcales</taxon>
        <taxon>Micrococcaceae</taxon>
        <taxon>Renibacterium</taxon>
    </lineage>
</organism>
<dbReference type="GO" id="GO:0055085">
    <property type="term" value="P:transmembrane transport"/>
    <property type="evidence" value="ECO:0007669"/>
    <property type="project" value="InterPro"/>
</dbReference>
<evidence type="ECO:0000256" key="7">
    <source>
        <dbReference type="ARBA" id="ARBA00022989"/>
    </source>
</evidence>
<dbReference type="InterPro" id="IPR004841">
    <property type="entry name" value="AA-permease/SLC12A_dom"/>
</dbReference>
<dbReference type="PANTHER" id="PTHR43495:SF2">
    <property type="entry name" value="D-SERINE_D-ALANINE_GLYCINE TRANSPORTER"/>
    <property type="match status" value="1"/>
</dbReference>
<feature type="transmembrane region" description="Helical" evidence="9">
    <location>
        <begin position="63"/>
        <end position="82"/>
    </location>
</feature>
<keyword evidence="8 9" id="KW-0472">Membrane</keyword>
<evidence type="ECO:0000256" key="3">
    <source>
        <dbReference type="ARBA" id="ARBA00022448"/>
    </source>
</evidence>
<dbReference type="HOGENOM" id="CLU_007946_9_3_11"/>
<keyword evidence="5 9" id="KW-0812">Transmembrane</keyword>
<dbReference type="PROSITE" id="PS00218">
    <property type="entry name" value="AMINO_ACID_PERMEASE_1"/>
    <property type="match status" value="1"/>
</dbReference>
<feature type="transmembrane region" description="Helical" evidence="9">
    <location>
        <begin position="102"/>
        <end position="128"/>
    </location>
</feature>
<feature type="transmembrane region" description="Helical" evidence="9">
    <location>
        <begin position="140"/>
        <end position="164"/>
    </location>
</feature>
<evidence type="ECO:0000259" key="10">
    <source>
        <dbReference type="Pfam" id="PF00324"/>
    </source>
</evidence>
<evidence type="ECO:0000256" key="6">
    <source>
        <dbReference type="ARBA" id="ARBA00022970"/>
    </source>
</evidence>
<feature type="transmembrane region" description="Helical" evidence="9">
    <location>
        <begin position="264"/>
        <end position="283"/>
    </location>
</feature>
<evidence type="ECO:0000256" key="1">
    <source>
        <dbReference type="ARBA" id="ARBA00004651"/>
    </source>
</evidence>
<comment type="similarity">
    <text evidence="2">Belongs to the amino acid-polyamine-organocation (APC) superfamily. Amino acid transporter (AAT) (TC 2.A.3.1) family.</text>
</comment>
<dbReference type="Pfam" id="PF00324">
    <property type="entry name" value="AA_permease"/>
    <property type="match status" value="1"/>
</dbReference>
<accession>A9WSH5</accession>
<keyword evidence="6" id="KW-0029">Amino-acid transport</keyword>
<dbReference type="GO" id="GO:0005886">
    <property type="term" value="C:plasma membrane"/>
    <property type="evidence" value="ECO:0007669"/>
    <property type="project" value="UniProtKB-SubCell"/>
</dbReference>
<proteinExistence type="inferred from homology"/>
<keyword evidence="7 9" id="KW-1133">Transmembrane helix</keyword>
<keyword evidence="4" id="KW-1003">Cell membrane</keyword>
<comment type="subcellular location">
    <subcellularLocation>
        <location evidence="1">Cell membrane</location>
        <topology evidence="1">Multi-pass membrane protein</topology>
    </subcellularLocation>
</comment>
<dbReference type="STRING" id="288705.RSal33209_2030"/>
<feature type="transmembrane region" description="Helical" evidence="9">
    <location>
        <begin position="289"/>
        <end position="311"/>
    </location>
</feature>
<sequence length="483" mass="51808">MPTLPTKPSGAGSAAPMLHDDKGQNLSRGLSNRHIQLIAIGGAIGTGLFLGSGKTIAVAGPSVIFVYMIIGFMLFFVMRAMGEVLLSNSGYRTFADFAGDLIGPWAGFMVGWTYWFCWIIIGIADIIAISGYVKVWAPDLPLWIPALLTIVLFLVLNLVAVRLFGELEFWFALLKVVAIIALVVVGIVLIAMAFRSPNGDTASLANLWNDGGMFPKGFMGFIGGFQIAIFAFQGIELAGTAAAETKDPEKTLPKAINSIPLRVLLFYVGSLIVIMAVTPWHYANADTSPFVAMFSLAGLVGAAGVVNFVVLTSAASSANSGIFSTSRIMYGMAGDNEAPKTFGVLSGNKVPARALLLSCVCLLPGVALLYAGDSVGSAFTLVTSISAILFITVWEFIVISYLAYRKKRPELYDTSKFRMPGGKIMAWVVLVFFGLVIIALGFAEDTRIALYTAPVWYLILIAAYFGLVRPAKRRADRLETASK</sequence>
<evidence type="ECO:0000313" key="12">
    <source>
        <dbReference type="Proteomes" id="UP000002007"/>
    </source>
</evidence>
<gene>
    <name evidence="11" type="ordered locus">RSal33209_2030</name>
</gene>
<dbReference type="PANTHER" id="PTHR43495">
    <property type="entry name" value="GABA PERMEASE"/>
    <property type="match status" value="1"/>
</dbReference>
<dbReference type="GO" id="GO:0006865">
    <property type="term" value="P:amino acid transport"/>
    <property type="evidence" value="ECO:0007669"/>
    <property type="project" value="UniProtKB-KW"/>
</dbReference>
<feature type="transmembrane region" description="Helical" evidence="9">
    <location>
        <begin position="378"/>
        <end position="404"/>
    </location>
</feature>
<evidence type="ECO:0000256" key="8">
    <source>
        <dbReference type="ARBA" id="ARBA00023136"/>
    </source>
</evidence>